<dbReference type="PANTHER" id="PTHR28448:SF1">
    <property type="entry name" value="UPF0728 PROTEIN C10ORF53"/>
    <property type="match status" value="1"/>
</dbReference>
<sequence>MFITMVIRTFSNVDVTVSYKLFCLHILMPKNAEVHIWHGKYPVAGIYMNRDLRLRGLQEQLSKVGHTAYLHELEDFNEILEIEVNDEIVYRCKVLDFQFGSDGELDPLCKAVVDCVNKAY</sequence>
<dbReference type="PANTHER" id="PTHR28448">
    <property type="entry name" value="UPF0728 PROTEIN C10ORF53"/>
    <property type="match status" value="1"/>
</dbReference>
<name>A0AA85J120_TRIRE</name>
<protein>
    <submittedName>
        <fullName evidence="3">Uncharacterized protein</fullName>
    </submittedName>
</protein>
<dbReference type="InterPro" id="IPR027885">
    <property type="entry name" value="UPF0728"/>
</dbReference>
<evidence type="ECO:0000313" key="2">
    <source>
        <dbReference type="Proteomes" id="UP000050795"/>
    </source>
</evidence>
<keyword evidence="2" id="KW-1185">Reference proteome</keyword>
<dbReference type="WBParaSite" id="TREG1_11870.1">
    <property type="protein sequence ID" value="TREG1_11870.1"/>
    <property type="gene ID" value="TREG1_11870"/>
</dbReference>
<dbReference type="AlphaFoldDB" id="A0AA85J120"/>
<comment type="similarity">
    <text evidence="1">Belongs to the UPF0728 family.</text>
</comment>
<reference evidence="3" key="2">
    <citation type="submission" date="2023-11" db="UniProtKB">
        <authorList>
            <consortium name="WormBaseParasite"/>
        </authorList>
    </citation>
    <scope>IDENTIFICATION</scope>
</reference>
<evidence type="ECO:0000313" key="3">
    <source>
        <dbReference type="WBParaSite" id="TREG1_11870.1"/>
    </source>
</evidence>
<accession>A0AA85J120</accession>
<reference evidence="2" key="1">
    <citation type="submission" date="2022-06" db="EMBL/GenBank/DDBJ databases">
        <authorList>
            <person name="Berger JAMES D."/>
            <person name="Berger JAMES D."/>
        </authorList>
    </citation>
    <scope>NUCLEOTIDE SEQUENCE [LARGE SCALE GENOMIC DNA]</scope>
</reference>
<organism evidence="2 3">
    <name type="scientific">Trichobilharzia regenti</name>
    <name type="common">Nasal bird schistosome</name>
    <dbReference type="NCBI Taxonomy" id="157069"/>
    <lineage>
        <taxon>Eukaryota</taxon>
        <taxon>Metazoa</taxon>
        <taxon>Spiralia</taxon>
        <taxon>Lophotrochozoa</taxon>
        <taxon>Platyhelminthes</taxon>
        <taxon>Trematoda</taxon>
        <taxon>Digenea</taxon>
        <taxon>Strigeidida</taxon>
        <taxon>Schistosomatoidea</taxon>
        <taxon>Schistosomatidae</taxon>
        <taxon>Trichobilharzia</taxon>
    </lineage>
</organism>
<evidence type="ECO:0000256" key="1">
    <source>
        <dbReference type="ARBA" id="ARBA00009973"/>
    </source>
</evidence>
<dbReference type="Proteomes" id="UP000050795">
    <property type="component" value="Unassembled WGS sequence"/>
</dbReference>
<proteinExistence type="inferred from homology"/>
<dbReference type="Pfam" id="PF15092">
    <property type="entry name" value="UPF0728"/>
    <property type="match status" value="1"/>
</dbReference>